<dbReference type="Gene3D" id="1.10.3210.10">
    <property type="entry name" value="Hypothetical protein af1432"/>
    <property type="match status" value="1"/>
</dbReference>
<dbReference type="AlphaFoldDB" id="W4RS21"/>
<dbReference type="InterPro" id="IPR006674">
    <property type="entry name" value="HD_domain"/>
</dbReference>
<dbReference type="SUPFAM" id="SSF109604">
    <property type="entry name" value="HD-domain/PDEase-like"/>
    <property type="match status" value="1"/>
</dbReference>
<reference evidence="2 3" key="1">
    <citation type="submission" date="2013-12" db="EMBL/GenBank/DDBJ databases">
        <title>NBRP : Genome information of microbial organism related human and environment.</title>
        <authorList>
            <person name="Hattori M."/>
            <person name="Oshima K."/>
            <person name="Inaba H."/>
            <person name="Suda W."/>
            <person name="Sakamoto M."/>
            <person name="Iino T."/>
            <person name="Kitahara M."/>
            <person name="Oshida Y."/>
            <person name="Iida T."/>
            <person name="Kudo T."/>
            <person name="Itoh T."/>
            <person name="Ahmed I."/>
            <person name="Ohkuma M."/>
        </authorList>
    </citation>
    <scope>NUCLEOTIDE SEQUENCE [LARGE SCALE GENOMIC DNA]</scope>
    <source>
        <strain evidence="2 3">JCM 21738</strain>
    </source>
</reference>
<dbReference type="Proteomes" id="UP000018949">
    <property type="component" value="Unassembled WGS sequence"/>
</dbReference>
<dbReference type="PANTHER" id="PTHR36442">
    <property type="entry name" value="CYCLIC-DI-AMP PHOSPHODIESTERASE PGPH"/>
    <property type="match status" value="1"/>
</dbReference>
<dbReference type="InterPro" id="IPR052722">
    <property type="entry name" value="PgpH_phosphodiesterase"/>
</dbReference>
<dbReference type="PANTHER" id="PTHR36442:SF1">
    <property type="entry name" value="CYCLIC-DI-AMP PHOSPHODIESTERASE PGPH"/>
    <property type="match status" value="1"/>
</dbReference>
<accession>W4RS21</accession>
<evidence type="ECO:0000313" key="2">
    <source>
        <dbReference type="EMBL" id="GAE46409.1"/>
    </source>
</evidence>
<organism evidence="2 3">
    <name type="scientific">Mesobacillus boroniphilus JCM 21738</name>
    <dbReference type="NCBI Taxonomy" id="1294265"/>
    <lineage>
        <taxon>Bacteria</taxon>
        <taxon>Bacillati</taxon>
        <taxon>Bacillota</taxon>
        <taxon>Bacilli</taxon>
        <taxon>Bacillales</taxon>
        <taxon>Bacillaceae</taxon>
        <taxon>Mesobacillus</taxon>
    </lineage>
</organism>
<dbReference type="eggNOG" id="COG1480">
    <property type="taxonomic scope" value="Bacteria"/>
</dbReference>
<proteinExistence type="predicted"/>
<dbReference type="InterPro" id="IPR006675">
    <property type="entry name" value="HDIG_dom"/>
</dbReference>
<keyword evidence="3" id="KW-1185">Reference proteome</keyword>
<evidence type="ECO:0000259" key="1">
    <source>
        <dbReference type="Pfam" id="PF01966"/>
    </source>
</evidence>
<comment type="caution">
    <text evidence="2">The sequence shown here is derived from an EMBL/GenBank/DDBJ whole genome shotgun (WGS) entry which is preliminary data.</text>
</comment>
<gene>
    <name evidence="2" type="ORF">JCM21738_3308</name>
</gene>
<feature type="domain" description="HD" evidence="1">
    <location>
        <begin position="11"/>
        <end position="92"/>
    </location>
</feature>
<protein>
    <submittedName>
        <fullName evidence="2">Membrane protein</fullName>
    </submittedName>
</protein>
<name>W4RS21_9BACI</name>
<dbReference type="NCBIfam" id="TIGR00277">
    <property type="entry name" value="HDIG"/>
    <property type="match status" value="1"/>
</dbReference>
<dbReference type="Pfam" id="PF01966">
    <property type="entry name" value="HD"/>
    <property type="match status" value="1"/>
</dbReference>
<sequence>MDNPHDKLPALTSKNIIIAHATDGAEMLRKHRMPKEIIDIAEQHHGTTLLKFFYHKAKQSGQEVKEEDFRYPGPNPQTKESAVIGIADSVEAAVRSMAHPTHEQIENLVHNIIGDRLQDGQLSECDITLKELDTVADTLCETLKGIFHSRIEYPEMNKQKVKQA</sequence>
<evidence type="ECO:0000313" key="3">
    <source>
        <dbReference type="Proteomes" id="UP000018949"/>
    </source>
</evidence>
<dbReference type="EMBL" id="BAUW01000043">
    <property type="protein sequence ID" value="GAE46409.1"/>
    <property type="molecule type" value="Genomic_DNA"/>
</dbReference>